<evidence type="ECO:0000313" key="3">
    <source>
        <dbReference type="Proteomes" id="UP000000753"/>
    </source>
</evidence>
<keyword evidence="3" id="KW-1185">Reference proteome</keyword>
<keyword evidence="1" id="KW-0732">Signal</keyword>
<dbReference type="KEGG" id="swp:swp_0417"/>
<dbReference type="SUPFAM" id="SSF56935">
    <property type="entry name" value="Porins"/>
    <property type="match status" value="1"/>
</dbReference>
<dbReference type="eggNOG" id="COG1629">
    <property type="taxonomic scope" value="Bacteria"/>
</dbReference>
<dbReference type="AlphaFoldDB" id="B8CHX3"/>
<feature type="chain" id="PRO_5002869943" evidence="1">
    <location>
        <begin position="25"/>
        <end position="115"/>
    </location>
</feature>
<dbReference type="EMBL" id="CP000472">
    <property type="protein sequence ID" value="ACJ27249.1"/>
    <property type="molecule type" value="Genomic_DNA"/>
</dbReference>
<proteinExistence type="predicted"/>
<evidence type="ECO:0000313" key="2">
    <source>
        <dbReference type="EMBL" id="ACJ27249.1"/>
    </source>
</evidence>
<reference evidence="2 3" key="1">
    <citation type="journal article" date="2008" name="PLoS ONE">
        <title>Environmental adaptation: genomic analysis of the piezotolerant and psychrotolerant deep-sea iron reducing bacterium Shewanella piezotolerans WP3.</title>
        <authorList>
            <person name="Wang F."/>
            <person name="Wang J."/>
            <person name="Jian H."/>
            <person name="Zhang B."/>
            <person name="Li S."/>
            <person name="Wang F."/>
            <person name="Zeng X."/>
            <person name="Gao L."/>
            <person name="Bartlett D.H."/>
            <person name="Yu J."/>
            <person name="Hu S."/>
            <person name="Xiao X."/>
        </authorList>
    </citation>
    <scope>NUCLEOTIDE SEQUENCE [LARGE SCALE GENOMIC DNA]</scope>
    <source>
        <strain evidence="3">WP3 / JCM 13877</strain>
    </source>
</reference>
<dbReference type="PANTHER" id="PTHR47234:SF3">
    <property type="entry name" value="SECRETIN_TONB SHORT N-TERMINAL DOMAIN-CONTAINING PROTEIN"/>
    <property type="match status" value="1"/>
</dbReference>
<dbReference type="RefSeq" id="WP_020910631.1">
    <property type="nucleotide sequence ID" value="NC_011566.1"/>
</dbReference>
<dbReference type="InterPro" id="IPR037066">
    <property type="entry name" value="Plug_dom_sf"/>
</dbReference>
<accession>B8CHX3</accession>
<dbReference type="Gene3D" id="2.170.130.10">
    <property type="entry name" value="TonB-dependent receptor, plug domain"/>
    <property type="match status" value="1"/>
</dbReference>
<dbReference type="STRING" id="225849.swp_0417"/>
<dbReference type="HOGENOM" id="CLU_2107354_0_0_6"/>
<evidence type="ECO:0000256" key="1">
    <source>
        <dbReference type="SAM" id="SignalP"/>
    </source>
</evidence>
<dbReference type="Proteomes" id="UP000000753">
    <property type="component" value="Chromosome"/>
</dbReference>
<gene>
    <name evidence="2" type="ordered locus">swp_0417</name>
</gene>
<dbReference type="PANTHER" id="PTHR47234">
    <property type="match status" value="1"/>
</dbReference>
<name>B8CHX3_SHEPW</name>
<keyword evidence="2" id="KW-0675">Receptor</keyword>
<organism evidence="2 3">
    <name type="scientific">Shewanella piezotolerans (strain WP3 / JCM 13877)</name>
    <dbReference type="NCBI Taxonomy" id="225849"/>
    <lineage>
        <taxon>Bacteria</taxon>
        <taxon>Pseudomonadati</taxon>
        <taxon>Pseudomonadota</taxon>
        <taxon>Gammaproteobacteria</taxon>
        <taxon>Alteromonadales</taxon>
        <taxon>Shewanellaceae</taxon>
        <taxon>Shewanella</taxon>
    </lineage>
</organism>
<feature type="signal peptide" evidence="1">
    <location>
        <begin position="1"/>
        <end position="24"/>
    </location>
</feature>
<sequence length="115" mass="12487">MYRCALVSAMTLSLGLLPHFHVYSADSNLELPSLAASMAKPTEQAEKMEHIAITGSRIFREEMTSSAPITVFTAEDIEKIGATSVDVLLQRMSALLLGCPYSQYPVLLLCGIVPL</sequence>
<protein>
    <submittedName>
        <fullName evidence="2">TonB-dependent receptor</fullName>
    </submittedName>
</protein>